<gene>
    <name evidence="2" type="ORF">PL9631_1100070</name>
</gene>
<dbReference type="Proteomes" id="UP000182190">
    <property type="component" value="Unassembled WGS sequence"/>
</dbReference>
<protein>
    <submittedName>
        <fullName evidence="2">Uncharacterized protein</fullName>
    </submittedName>
</protein>
<sequence>MLNRFKAIYRIVILSLGLVFLLGITPTWAAQSLPEPNAQGNYVSLSSHLYWQVVDPDPKGLNCRMGNASIEEIWNPDNPGFPTIGNWPVATTLKPEEIFRAQVSYSGFVFTRDEQFLPWIFVKKKLDGTPANCFVRANSALIKPVEEPKNNNISTPPVEAPKDNNISTETVETPPVETPPDTNVVEIPPVEIPPDTKVVETSPVETPPDTSIIDEPEPFIDL</sequence>
<dbReference type="EMBL" id="CZCS02000014">
    <property type="protein sequence ID" value="VXD15028.1"/>
    <property type="molecule type" value="Genomic_DNA"/>
</dbReference>
<feature type="compositionally biased region" description="Low complexity" evidence="1">
    <location>
        <begin position="168"/>
        <end position="189"/>
    </location>
</feature>
<evidence type="ECO:0000313" key="3">
    <source>
        <dbReference type="Proteomes" id="UP000182190"/>
    </source>
</evidence>
<evidence type="ECO:0000256" key="1">
    <source>
        <dbReference type="SAM" id="MobiDB-lite"/>
    </source>
</evidence>
<organism evidence="2 3">
    <name type="scientific">Planktothrix paucivesiculata PCC 9631</name>
    <dbReference type="NCBI Taxonomy" id="671071"/>
    <lineage>
        <taxon>Bacteria</taxon>
        <taxon>Bacillati</taxon>
        <taxon>Cyanobacteriota</taxon>
        <taxon>Cyanophyceae</taxon>
        <taxon>Oscillatoriophycideae</taxon>
        <taxon>Oscillatoriales</taxon>
        <taxon>Microcoleaceae</taxon>
        <taxon>Planktothrix</taxon>
    </lineage>
</organism>
<keyword evidence="3" id="KW-1185">Reference proteome</keyword>
<reference evidence="2" key="1">
    <citation type="submission" date="2019-10" db="EMBL/GenBank/DDBJ databases">
        <authorList>
            <consortium name="Genoscope - CEA"/>
            <person name="William W."/>
        </authorList>
    </citation>
    <scope>NUCLEOTIDE SEQUENCE [LARGE SCALE GENOMIC DNA]</scope>
    <source>
        <strain evidence="2">BBR_PRJEB10994</strain>
    </source>
</reference>
<proteinExistence type="predicted"/>
<name>A0A7Z9BJ43_9CYAN</name>
<dbReference type="AlphaFoldDB" id="A0A7Z9BJ43"/>
<accession>A0A7Z9BJ43</accession>
<comment type="caution">
    <text evidence="2">The sequence shown here is derived from an EMBL/GenBank/DDBJ whole genome shotgun (WGS) entry which is preliminary data.</text>
</comment>
<feature type="region of interest" description="Disordered" evidence="1">
    <location>
        <begin position="147"/>
        <end position="222"/>
    </location>
</feature>
<feature type="compositionally biased region" description="Acidic residues" evidence="1">
    <location>
        <begin position="212"/>
        <end position="222"/>
    </location>
</feature>
<evidence type="ECO:0000313" key="2">
    <source>
        <dbReference type="EMBL" id="VXD15028.1"/>
    </source>
</evidence>